<dbReference type="InterPro" id="IPR002716">
    <property type="entry name" value="PIN_dom"/>
</dbReference>
<evidence type="ECO:0000313" key="3">
    <source>
        <dbReference type="Proteomes" id="UP000186878"/>
    </source>
</evidence>
<evidence type="ECO:0000259" key="1">
    <source>
        <dbReference type="Pfam" id="PF01850"/>
    </source>
</evidence>
<keyword evidence="3" id="KW-1185">Reference proteome</keyword>
<dbReference type="AlphaFoldDB" id="A0A1Q8SQF1"/>
<dbReference type="Pfam" id="PF01850">
    <property type="entry name" value="PIN"/>
    <property type="match status" value="1"/>
</dbReference>
<dbReference type="Gene3D" id="3.40.50.1010">
    <property type="entry name" value="5'-nuclease"/>
    <property type="match status" value="1"/>
</dbReference>
<gene>
    <name evidence="2" type="ORF">BTW07_13830</name>
</gene>
<evidence type="ECO:0000313" key="2">
    <source>
        <dbReference type="EMBL" id="OLO03661.1"/>
    </source>
</evidence>
<feature type="domain" description="PIN" evidence="1">
    <location>
        <begin position="5"/>
        <end position="108"/>
    </location>
</feature>
<dbReference type="STRING" id="404433.BTW07_13830"/>
<dbReference type="Proteomes" id="UP000186878">
    <property type="component" value="Unassembled WGS sequence"/>
</dbReference>
<protein>
    <recommendedName>
        <fullName evidence="1">PIN domain-containing protein</fullName>
    </recommendedName>
</protein>
<dbReference type="EMBL" id="MSDO01000020">
    <property type="protein sequence ID" value="OLO03661.1"/>
    <property type="molecule type" value="Genomic_DNA"/>
</dbReference>
<proteinExistence type="predicted"/>
<organism evidence="2 3">
    <name type="scientific">Salinicola socius</name>
    <dbReference type="NCBI Taxonomy" id="404433"/>
    <lineage>
        <taxon>Bacteria</taxon>
        <taxon>Pseudomonadati</taxon>
        <taxon>Pseudomonadota</taxon>
        <taxon>Gammaproteobacteria</taxon>
        <taxon>Oceanospirillales</taxon>
        <taxon>Halomonadaceae</taxon>
        <taxon>Salinicola</taxon>
    </lineage>
</organism>
<comment type="caution">
    <text evidence="2">The sequence shown here is derived from an EMBL/GenBank/DDBJ whole genome shotgun (WGS) entry which is preliminary data.</text>
</comment>
<dbReference type="SUPFAM" id="SSF88723">
    <property type="entry name" value="PIN domain-like"/>
    <property type="match status" value="1"/>
</dbReference>
<reference evidence="2 3" key="1">
    <citation type="submission" date="2016-12" db="EMBL/GenBank/DDBJ databases">
        <title>Draft genome sequences of strains Salinicola socius SMB35, Salinicola sp. MH3R3-1 and Chromohalobacter sp. SMB17 from the Verkhnekamsk potash mining region of Russia.</title>
        <authorList>
            <person name="Mavrodi D.V."/>
            <person name="Olsson B.E."/>
            <person name="Korsakova E.S."/>
            <person name="Pyankova A."/>
            <person name="Mavrodi O.V."/>
            <person name="Plotnikova E.G."/>
        </authorList>
    </citation>
    <scope>NUCLEOTIDE SEQUENCE [LARGE SCALE GENOMIC DNA]</scope>
    <source>
        <strain evidence="2 3">SMB35</strain>
    </source>
</reference>
<dbReference type="OrthoDB" id="676982at2"/>
<dbReference type="CDD" id="cd18738">
    <property type="entry name" value="PIN_VapC4-5_FitB-like"/>
    <property type="match status" value="1"/>
</dbReference>
<accession>A0A1Q8SQF1</accession>
<dbReference type="RefSeq" id="WP_075570761.1">
    <property type="nucleotide sequence ID" value="NZ_MSDO01000020.1"/>
</dbReference>
<dbReference type="InterPro" id="IPR029060">
    <property type="entry name" value="PIN-like_dom_sf"/>
</dbReference>
<sequence>MSGSYLLDTNVFINAIRHQLQLPAAHYVYSVITELELLGFPGLASEEEHAIQMVLGQLTRVDLDPQVRAETIRVRRSSHMKLPDSIICASALVTAATLVTDDARLAQKYVGDVISLDALLNRD</sequence>
<name>A0A1Q8SQF1_9GAMM</name>